<dbReference type="Proteomes" id="UP000504621">
    <property type="component" value="Unplaced"/>
</dbReference>
<dbReference type="AlphaFoldDB" id="A0A6J1AUY6"/>
<dbReference type="Pfam" id="PF07734">
    <property type="entry name" value="FBA_1"/>
    <property type="match status" value="1"/>
</dbReference>
<gene>
    <name evidence="3" type="primary">LOC110421538</name>
</gene>
<feature type="domain" description="F-box" evidence="1">
    <location>
        <begin position="9"/>
        <end position="49"/>
    </location>
</feature>
<name>A0A6J1AUY6_9ROSI</name>
<dbReference type="RefSeq" id="XP_021290813.1">
    <property type="nucleotide sequence ID" value="XM_021435138.1"/>
</dbReference>
<dbReference type="InterPro" id="IPR006527">
    <property type="entry name" value="F-box-assoc_dom_typ1"/>
</dbReference>
<protein>
    <submittedName>
        <fullName evidence="3">F-box/kelch-repeat protein At3g23880</fullName>
    </submittedName>
</protein>
<dbReference type="Pfam" id="PF00646">
    <property type="entry name" value="F-box"/>
    <property type="match status" value="1"/>
</dbReference>
<dbReference type="InterPro" id="IPR036047">
    <property type="entry name" value="F-box-like_dom_sf"/>
</dbReference>
<dbReference type="InterPro" id="IPR015915">
    <property type="entry name" value="Kelch-typ_b-propeller"/>
</dbReference>
<dbReference type="GeneID" id="110421538"/>
<dbReference type="PANTHER" id="PTHR31672:SF13">
    <property type="entry name" value="F-BOX PROTEIN CPR30-LIKE"/>
    <property type="match status" value="1"/>
</dbReference>
<reference evidence="3" key="1">
    <citation type="submission" date="2025-08" db="UniProtKB">
        <authorList>
            <consortium name="RefSeq"/>
        </authorList>
    </citation>
    <scope>IDENTIFICATION</scope>
    <source>
        <tissue evidence="3">Leaf</tissue>
    </source>
</reference>
<accession>A0A6J1AUY6</accession>
<dbReference type="Gene3D" id="1.20.1280.50">
    <property type="match status" value="1"/>
</dbReference>
<dbReference type="SUPFAM" id="SSF117281">
    <property type="entry name" value="Kelch motif"/>
    <property type="match status" value="1"/>
</dbReference>
<dbReference type="NCBIfam" id="TIGR01640">
    <property type="entry name" value="F_box_assoc_1"/>
    <property type="match status" value="1"/>
</dbReference>
<proteinExistence type="predicted"/>
<dbReference type="PANTHER" id="PTHR31672">
    <property type="entry name" value="BNACNNG10540D PROTEIN"/>
    <property type="match status" value="1"/>
</dbReference>
<dbReference type="SMART" id="SM00256">
    <property type="entry name" value="FBOX"/>
    <property type="match status" value="1"/>
</dbReference>
<dbReference type="OrthoDB" id="1086486at2759"/>
<dbReference type="InterPro" id="IPR017451">
    <property type="entry name" value="F-box-assoc_interact_dom"/>
</dbReference>
<dbReference type="SUPFAM" id="SSF81383">
    <property type="entry name" value="F-box domain"/>
    <property type="match status" value="1"/>
</dbReference>
<evidence type="ECO:0000259" key="1">
    <source>
        <dbReference type="SMART" id="SM00256"/>
    </source>
</evidence>
<keyword evidence="2" id="KW-1185">Reference proteome</keyword>
<evidence type="ECO:0000313" key="2">
    <source>
        <dbReference type="Proteomes" id="UP000504621"/>
    </source>
</evidence>
<organism evidence="2 3">
    <name type="scientific">Herrania umbratica</name>
    <dbReference type="NCBI Taxonomy" id="108875"/>
    <lineage>
        <taxon>Eukaryota</taxon>
        <taxon>Viridiplantae</taxon>
        <taxon>Streptophyta</taxon>
        <taxon>Embryophyta</taxon>
        <taxon>Tracheophyta</taxon>
        <taxon>Spermatophyta</taxon>
        <taxon>Magnoliopsida</taxon>
        <taxon>eudicotyledons</taxon>
        <taxon>Gunneridae</taxon>
        <taxon>Pentapetalae</taxon>
        <taxon>rosids</taxon>
        <taxon>malvids</taxon>
        <taxon>Malvales</taxon>
        <taxon>Malvaceae</taxon>
        <taxon>Byttnerioideae</taxon>
        <taxon>Herrania</taxon>
    </lineage>
</organism>
<dbReference type="Gene3D" id="2.120.10.80">
    <property type="entry name" value="Kelch-type beta propeller"/>
    <property type="match status" value="1"/>
</dbReference>
<dbReference type="InterPro" id="IPR001810">
    <property type="entry name" value="F-box_dom"/>
</dbReference>
<dbReference type="InterPro" id="IPR050796">
    <property type="entry name" value="SCF_F-box_component"/>
</dbReference>
<sequence>MGSVCEPEFAHDLLLKILLKLPVKSLTRFKCVCKHWNFLTSDPEFIRRYLKTMAALESHHDFLLYDFVRGPFYIRILRERHGNDAQQVIQATNLKIPYCDLTLSMNPTKFFVVIGYCDGLFCVGIQSVKSRLQTLILWNPSLQDLKQIPVPISWRRESWRVLGFGRDFSTDEYKILLVSNKYGVSEFSDVELLSIKNNSIIKAQKDLPYFAKSKQKSTLANGCLYWFACKPLRSGIYHDLILRFHLAKEQVREVLPPPCRVDGCSLSLFRGCLCVLRHDKITGDTDLWVRKKQHGMHKSWMKLIIFPETPNYGRIWRPFPICYIGNKVLVSSDNKKFFLFNPKDESYEKLVVHGITYWAKVFPYVDSLISPCGITKA</sequence>
<evidence type="ECO:0000313" key="3">
    <source>
        <dbReference type="RefSeq" id="XP_021290813.1"/>
    </source>
</evidence>